<dbReference type="GO" id="GO:0005886">
    <property type="term" value="C:plasma membrane"/>
    <property type="evidence" value="ECO:0007669"/>
    <property type="project" value="UniProtKB-SubCell"/>
</dbReference>
<dbReference type="Gene3D" id="3.80.10.10">
    <property type="entry name" value="Ribonuclease Inhibitor"/>
    <property type="match status" value="4"/>
</dbReference>
<feature type="signal peptide" evidence="14">
    <location>
        <begin position="1"/>
        <end position="20"/>
    </location>
</feature>
<evidence type="ECO:0000256" key="14">
    <source>
        <dbReference type="SAM" id="SignalP"/>
    </source>
</evidence>
<dbReference type="SUPFAM" id="SSF52058">
    <property type="entry name" value="L domain-like"/>
    <property type="match status" value="2"/>
</dbReference>
<protein>
    <recommendedName>
        <fullName evidence="15">Leucine-rich repeat-containing N-terminal plant-type domain-containing protein</fullName>
    </recommendedName>
</protein>
<feature type="chain" id="PRO_5041981574" description="Leucine-rich repeat-containing N-terminal plant-type domain-containing protein" evidence="14">
    <location>
        <begin position="21"/>
        <end position="811"/>
    </location>
</feature>
<evidence type="ECO:0000313" key="17">
    <source>
        <dbReference type="Proteomes" id="UP001293593"/>
    </source>
</evidence>
<dbReference type="InterPro" id="IPR013210">
    <property type="entry name" value="LRR_N_plant-typ"/>
</dbReference>
<evidence type="ECO:0000256" key="5">
    <source>
        <dbReference type="ARBA" id="ARBA00022692"/>
    </source>
</evidence>
<evidence type="ECO:0000256" key="1">
    <source>
        <dbReference type="ARBA" id="ARBA00004251"/>
    </source>
</evidence>
<proteinExistence type="inferred from homology"/>
<keyword evidence="6 14" id="KW-0732">Signal</keyword>
<evidence type="ECO:0000256" key="10">
    <source>
        <dbReference type="ARBA" id="ARBA00023170"/>
    </source>
</evidence>
<keyword evidence="5 13" id="KW-0812">Transmembrane</keyword>
<dbReference type="EMBL" id="JAWXYG010000001">
    <property type="protein sequence ID" value="KAK4283011.1"/>
    <property type="molecule type" value="Genomic_DNA"/>
</dbReference>
<comment type="subcellular location">
    <subcellularLocation>
        <location evidence="1">Cell membrane</location>
        <topology evidence="1">Single-pass type I membrane protein</topology>
    </subcellularLocation>
</comment>
<evidence type="ECO:0000259" key="15">
    <source>
        <dbReference type="Pfam" id="PF08263"/>
    </source>
</evidence>
<feature type="domain" description="Leucine-rich repeat-containing N-terminal plant-type" evidence="15">
    <location>
        <begin position="31"/>
        <end position="71"/>
    </location>
</feature>
<reference evidence="16" key="1">
    <citation type="submission" date="2023-10" db="EMBL/GenBank/DDBJ databases">
        <title>Chromosome-level genome of the transformable northern wattle, Acacia crassicarpa.</title>
        <authorList>
            <person name="Massaro I."/>
            <person name="Sinha N.R."/>
            <person name="Poethig S."/>
            <person name="Leichty A.R."/>
        </authorList>
    </citation>
    <scope>NUCLEOTIDE SEQUENCE</scope>
    <source>
        <strain evidence="16">Acra3RX</strain>
        <tissue evidence="16">Leaf</tissue>
    </source>
</reference>
<dbReference type="AlphaFoldDB" id="A0AAE1TFM4"/>
<keyword evidence="3" id="KW-1003">Cell membrane</keyword>
<organism evidence="16 17">
    <name type="scientific">Acacia crassicarpa</name>
    <name type="common">northern wattle</name>
    <dbReference type="NCBI Taxonomy" id="499986"/>
    <lineage>
        <taxon>Eukaryota</taxon>
        <taxon>Viridiplantae</taxon>
        <taxon>Streptophyta</taxon>
        <taxon>Embryophyta</taxon>
        <taxon>Tracheophyta</taxon>
        <taxon>Spermatophyta</taxon>
        <taxon>Magnoliopsida</taxon>
        <taxon>eudicotyledons</taxon>
        <taxon>Gunneridae</taxon>
        <taxon>Pentapetalae</taxon>
        <taxon>rosids</taxon>
        <taxon>fabids</taxon>
        <taxon>Fabales</taxon>
        <taxon>Fabaceae</taxon>
        <taxon>Caesalpinioideae</taxon>
        <taxon>mimosoid clade</taxon>
        <taxon>Acacieae</taxon>
        <taxon>Acacia</taxon>
    </lineage>
</organism>
<dbReference type="PRINTS" id="PR00019">
    <property type="entry name" value="LEURICHRPT"/>
</dbReference>
<comment type="caution">
    <text evidence="16">The sequence shown here is derived from an EMBL/GenBank/DDBJ whole genome shotgun (WGS) entry which is preliminary data.</text>
</comment>
<evidence type="ECO:0000256" key="7">
    <source>
        <dbReference type="ARBA" id="ARBA00022737"/>
    </source>
</evidence>
<comment type="similarity">
    <text evidence="2">Belongs to the RLP family.</text>
</comment>
<keyword evidence="7" id="KW-0677">Repeat</keyword>
<evidence type="ECO:0000256" key="12">
    <source>
        <dbReference type="SAM" id="MobiDB-lite"/>
    </source>
</evidence>
<keyword evidence="17" id="KW-1185">Reference proteome</keyword>
<dbReference type="SMART" id="SM00369">
    <property type="entry name" value="LRR_TYP"/>
    <property type="match status" value="7"/>
</dbReference>
<dbReference type="InterPro" id="IPR046956">
    <property type="entry name" value="RLP23-like"/>
</dbReference>
<keyword evidence="8 13" id="KW-1133">Transmembrane helix</keyword>
<evidence type="ECO:0000256" key="9">
    <source>
        <dbReference type="ARBA" id="ARBA00023136"/>
    </source>
</evidence>
<dbReference type="Proteomes" id="UP001293593">
    <property type="component" value="Unassembled WGS sequence"/>
</dbReference>
<dbReference type="PANTHER" id="PTHR48063:SF101">
    <property type="entry name" value="LRR RECEPTOR-LIKE SERINE_THREONINE-PROTEIN KINASE FLS2"/>
    <property type="match status" value="1"/>
</dbReference>
<keyword evidence="10" id="KW-0675">Receptor</keyword>
<dbReference type="InterPro" id="IPR032675">
    <property type="entry name" value="LRR_dom_sf"/>
</dbReference>
<dbReference type="Pfam" id="PF00560">
    <property type="entry name" value="LRR_1"/>
    <property type="match status" value="10"/>
</dbReference>
<evidence type="ECO:0000256" key="3">
    <source>
        <dbReference type="ARBA" id="ARBA00022475"/>
    </source>
</evidence>
<dbReference type="InterPro" id="IPR001611">
    <property type="entry name" value="Leu-rich_rpt"/>
</dbReference>
<evidence type="ECO:0000256" key="8">
    <source>
        <dbReference type="ARBA" id="ARBA00022989"/>
    </source>
</evidence>
<evidence type="ECO:0000256" key="2">
    <source>
        <dbReference type="ARBA" id="ARBA00009592"/>
    </source>
</evidence>
<gene>
    <name evidence="16" type="ORF">QN277_000016</name>
</gene>
<evidence type="ECO:0000313" key="16">
    <source>
        <dbReference type="EMBL" id="KAK4283011.1"/>
    </source>
</evidence>
<accession>A0AAE1TFM4</accession>
<feature type="transmembrane region" description="Helical" evidence="13">
    <location>
        <begin position="752"/>
        <end position="773"/>
    </location>
</feature>
<evidence type="ECO:0000256" key="13">
    <source>
        <dbReference type="SAM" id="Phobius"/>
    </source>
</evidence>
<keyword evidence="9 13" id="KW-0472">Membrane</keyword>
<dbReference type="InterPro" id="IPR003591">
    <property type="entry name" value="Leu-rich_rpt_typical-subtyp"/>
</dbReference>
<keyword evidence="4" id="KW-0433">Leucine-rich repeat</keyword>
<dbReference type="PANTHER" id="PTHR48063">
    <property type="entry name" value="LRR RECEPTOR-LIKE KINASE"/>
    <property type="match status" value="1"/>
</dbReference>
<name>A0AAE1TFM4_9FABA</name>
<keyword evidence="11" id="KW-0325">Glycoprotein</keyword>
<evidence type="ECO:0000256" key="4">
    <source>
        <dbReference type="ARBA" id="ARBA00022614"/>
    </source>
</evidence>
<evidence type="ECO:0000256" key="11">
    <source>
        <dbReference type="ARBA" id="ARBA00023180"/>
    </source>
</evidence>
<dbReference type="Pfam" id="PF08263">
    <property type="entry name" value="LRRNT_2"/>
    <property type="match status" value="1"/>
</dbReference>
<dbReference type="FunFam" id="3.80.10.10:FF:000213">
    <property type="entry name" value="Tyrosine-sulfated glycopeptide receptor 1"/>
    <property type="match status" value="2"/>
</dbReference>
<sequence>MLELVYPLSCAYLLLRMALAAGNTTVKCREKERLSLLSLKGGFVDPNGLLSDWGTAENHADCCTWYSVSCDRRTGHVDKLYLSDYKLEGTISPSLAELHHLTHLFFRGNNFNSSQFPTFVLSLKRLQHLDFSYTNLKGNIPLNLGYSLSHLQSLYLDGNHLEGTIPKSLAMCSLIDLSLSNNSLWGQLDDLVAPFSHCAKILLKALDLSYNRFTGSIPNFSQFSFLEYLYLNNNQLNGTLNDGIGLLSKLKELSFADNFFEGVISETHFFRLSQLQKLNLSFNHLAFEIRHDWIPPFQLSRIDLASCKLGPDFPTWLRTQKSCDYLDVSNAEISGTIPRWLWYLPLYYGLNLSHNQITGEMQDFKVQNTILFMDFSSNLFEGSIPQNLSHKVDVSLDLSNNKFTDARTLLCPNENVFLSFLDISNNQLSGVLPDCWNNFEALVFLDVSNNSLFGKIPTSMGSLINIVSLHIGFNNFSGEIPLSMNKCTELVVFDVAQNDLSGLIPSWIGDGLKKLRILIFRSNMFFGSLPTNICNLSQLQIIDLSMNNISGALPKCLNHLSALGNQTKSIATISWDMNPRTRTGQPLPIKDIATLVWKGKESKYQSILGLVKSIDLSSNMLMGEIPSELMDLVGLVSLNISRNMISGQIPITIGQLKLLDFLDLSRNNLCGHIPSQLSQVDRLSVMDLSYNNLSGEIPHGTQLQSFDPSTYVGNAHLCGSPLPKCPTTPRPTQDHPNDENSEEDEQFFTRGFFISMSLGFGTGFGGVCSLIFLNKSFRYAYFRLVRDIYDKAYVVLAINVAKLRRWKRVST</sequence>
<feature type="region of interest" description="Disordered" evidence="12">
    <location>
        <begin position="723"/>
        <end position="742"/>
    </location>
</feature>
<evidence type="ECO:0000256" key="6">
    <source>
        <dbReference type="ARBA" id="ARBA00022729"/>
    </source>
</evidence>